<dbReference type="InterPro" id="IPR029465">
    <property type="entry name" value="ATPgrasp_TupA"/>
</dbReference>
<dbReference type="AlphaFoldDB" id="A0A1I9RH17"/>
<proteinExistence type="predicted"/>
<dbReference type="Pfam" id="PF14305">
    <property type="entry name" value="ATPgrasp_TupA"/>
    <property type="match status" value="1"/>
</dbReference>
<dbReference type="EMBL" id="KX757706">
    <property type="protein sequence ID" value="AOZ21324.1"/>
    <property type="molecule type" value="Genomic_DNA"/>
</dbReference>
<gene>
    <name evidence="1" type="primary">sulQ</name>
</gene>
<name>A0A1I9RH17_9BURK</name>
<accession>A0A1I9RH17</accession>
<evidence type="ECO:0000313" key="1">
    <source>
        <dbReference type="EMBL" id="AOZ21324.1"/>
    </source>
</evidence>
<sequence length="263" mass="30359">METKVNTFREKVQARWPHYDDRRGVFRRGATQDEMRRVASETQLDCKLTCRSHLQAYAEYLPKLYFEGNPADIDFAKLPARYVIKPRCQTGVLMLMDHGVDLKTGRPVDNAQIRAFFEQQWCYRGLNNDVLIEEMIENRDGSPCVSQFKCLTFHGRVEYIHYVSVGYDLGCIAYDYDRDWNRVALYHSAQPVERGIARPVHFPMVIALAEHLAEYYRNWTGIEHVRVDLFDSDKGPVFGEYAGGTNGGEGFTEDAQILLGSLW</sequence>
<protein>
    <submittedName>
        <fullName evidence="1">SulQ</fullName>
    </submittedName>
</protein>
<organism evidence="1">
    <name type="scientific">Paraburkholderia acidicola</name>
    <dbReference type="NCBI Taxonomy" id="1912599"/>
    <lineage>
        <taxon>Bacteria</taxon>
        <taxon>Pseudomonadati</taxon>
        <taxon>Pseudomonadota</taxon>
        <taxon>Betaproteobacteria</taxon>
        <taxon>Burkholderiales</taxon>
        <taxon>Burkholderiaceae</taxon>
        <taxon>Paraburkholderia</taxon>
    </lineage>
</organism>
<reference evidence="1" key="1">
    <citation type="submission" date="2016-08" db="EMBL/GenBank/DDBJ databases">
        <title>Identification and Characterization of the Sulfazecin Monobactam Biosynthetic Gene Cluster.</title>
        <authorList>
            <person name="Li R."/>
            <person name="Oliver R.A."/>
            <person name="Townsend C.A."/>
        </authorList>
    </citation>
    <scope>NUCLEOTIDE SEQUENCE</scope>
    <source>
        <strain evidence="1">ATCC 31363</strain>
    </source>
</reference>